<comment type="caution">
    <text evidence="2">The sequence shown here is derived from an EMBL/GenBank/DDBJ whole genome shotgun (WGS) entry which is preliminary data.</text>
</comment>
<evidence type="ECO:0000256" key="1">
    <source>
        <dbReference type="SAM" id="MobiDB-lite"/>
    </source>
</evidence>
<evidence type="ECO:0000313" key="2">
    <source>
        <dbReference type="EMBL" id="MFD2696349.1"/>
    </source>
</evidence>
<dbReference type="Proteomes" id="UP001597399">
    <property type="component" value="Unassembled WGS sequence"/>
</dbReference>
<sequence>NKRSCRANKFDDVHLELAEKMRDEIKSNKPNCKVPDKLDGWANEMRLMMERDKRTEKQIKYLIEWSQQDSFWSTNCLSPSSLRKHFDQMAAQCKQQKQPMGQYTRPRPADGDVPDYEESMIALYGENWREERKRIADSS</sequence>
<accession>A0ABW5SAJ7</accession>
<feature type="non-terminal residue" evidence="2">
    <location>
        <position position="1"/>
    </location>
</feature>
<evidence type="ECO:0008006" key="4">
    <source>
        <dbReference type="Google" id="ProtNLM"/>
    </source>
</evidence>
<proteinExistence type="predicted"/>
<evidence type="ECO:0000313" key="3">
    <source>
        <dbReference type="Proteomes" id="UP001597399"/>
    </source>
</evidence>
<reference evidence="3" key="1">
    <citation type="journal article" date="2019" name="Int. J. Syst. Evol. Microbiol.">
        <title>The Global Catalogue of Microorganisms (GCM) 10K type strain sequencing project: providing services to taxonomists for standard genome sequencing and annotation.</title>
        <authorList>
            <consortium name="The Broad Institute Genomics Platform"/>
            <consortium name="The Broad Institute Genome Sequencing Center for Infectious Disease"/>
            <person name="Wu L."/>
            <person name="Ma J."/>
        </authorList>
    </citation>
    <scope>NUCLEOTIDE SEQUENCE [LARGE SCALE GENOMIC DNA]</scope>
    <source>
        <strain evidence="3">TISTR 2466</strain>
    </source>
</reference>
<gene>
    <name evidence="2" type="ORF">ACFSUE_22410</name>
</gene>
<name>A0ABW5SAJ7_9BACL</name>
<keyword evidence="3" id="KW-1185">Reference proteome</keyword>
<organism evidence="2 3">
    <name type="scientific">Sporolactobacillus shoreicorticis</name>
    <dbReference type="NCBI Taxonomy" id="1923877"/>
    <lineage>
        <taxon>Bacteria</taxon>
        <taxon>Bacillati</taxon>
        <taxon>Bacillota</taxon>
        <taxon>Bacilli</taxon>
        <taxon>Bacillales</taxon>
        <taxon>Sporolactobacillaceae</taxon>
        <taxon>Sporolactobacillus</taxon>
    </lineage>
</organism>
<dbReference type="EMBL" id="JBHUMQ010000068">
    <property type="protein sequence ID" value="MFD2696349.1"/>
    <property type="molecule type" value="Genomic_DNA"/>
</dbReference>
<feature type="region of interest" description="Disordered" evidence="1">
    <location>
        <begin position="95"/>
        <end position="114"/>
    </location>
</feature>
<protein>
    <recommendedName>
        <fullName evidence="4">Replication protein</fullName>
    </recommendedName>
</protein>